<dbReference type="SUPFAM" id="SSF50814">
    <property type="entry name" value="Lipocalins"/>
    <property type="match status" value="1"/>
</dbReference>
<dbReference type="Pfam" id="PF09148">
    <property type="entry name" value="DUF1934"/>
    <property type="match status" value="1"/>
</dbReference>
<dbReference type="Gene3D" id="2.40.128.20">
    <property type="match status" value="1"/>
</dbReference>
<proteinExistence type="predicted"/>
<dbReference type="InterPro" id="IPR015231">
    <property type="entry name" value="DUF1934"/>
</dbReference>
<evidence type="ECO:0000313" key="2">
    <source>
        <dbReference type="Proteomes" id="UP000548423"/>
    </source>
</evidence>
<dbReference type="AlphaFoldDB" id="A0A852TBC5"/>
<comment type="caution">
    <text evidence="1">The sequence shown here is derived from an EMBL/GenBank/DDBJ whole genome shotgun (WGS) entry which is preliminary data.</text>
</comment>
<dbReference type="Proteomes" id="UP000548423">
    <property type="component" value="Unassembled WGS sequence"/>
</dbReference>
<reference evidence="2" key="1">
    <citation type="submission" date="2020-07" db="EMBL/GenBank/DDBJ databases">
        <authorList>
            <person name="Partida-Martinez L."/>
            <person name="Huntemann M."/>
            <person name="Clum A."/>
            <person name="Wang J."/>
            <person name="Palaniappan K."/>
            <person name="Ritter S."/>
            <person name="Chen I.-M."/>
            <person name="Stamatis D."/>
            <person name="Reddy T."/>
            <person name="O'Malley R."/>
            <person name="Daum C."/>
            <person name="Shapiro N."/>
            <person name="Ivanova N."/>
            <person name="Kyrpides N."/>
            <person name="Woyke T."/>
        </authorList>
    </citation>
    <scope>NUCLEOTIDE SEQUENCE [LARGE SCALE GENOMIC DNA]</scope>
    <source>
        <strain evidence="2">AT2.8</strain>
    </source>
</reference>
<name>A0A852TBC5_9BACI</name>
<dbReference type="InterPro" id="IPR012674">
    <property type="entry name" value="Calycin"/>
</dbReference>
<organism evidence="1 2">
    <name type="scientific">Neobacillus niacini</name>
    <dbReference type="NCBI Taxonomy" id="86668"/>
    <lineage>
        <taxon>Bacteria</taxon>
        <taxon>Bacillati</taxon>
        <taxon>Bacillota</taxon>
        <taxon>Bacilli</taxon>
        <taxon>Bacillales</taxon>
        <taxon>Bacillaceae</taxon>
        <taxon>Neobacillus</taxon>
    </lineage>
</organism>
<reference evidence="2" key="2">
    <citation type="submission" date="2020-08" db="EMBL/GenBank/DDBJ databases">
        <title>The Agave Microbiome: Exploring the role of microbial communities in plant adaptations to desert environments.</title>
        <authorList>
            <person name="Partida-Martinez L.P."/>
        </authorList>
    </citation>
    <scope>NUCLEOTIDE SEQUENCE [LARGE SCALE GENOMIC DNA]</scope>
    <source>
        <strain evidence="2">AT2.8</strain>
    </source>
</reference>
<sequence>MSIPEVPVKINVKTTIDHDETFELMVFGTYFEKGNCAYLRYEETVEEGSVRTIVKMAHNDALILRGGAIKMRLPFELNRKLNGSYEMPFGQFATVTKAKRIDYSYENGKGHFGVVYDFSMEGAPTSTYQLEIAFQEEKK</sequence>
<evidence type="ECO:0000313" key="1">
    <source>
        <dbReference type="EMBL" id="NYE06062.1"/>
    </source>
</evidence>
<accession>A0A852TBC5</accession>
<protein>
    <submittedName>
        <fullName evidence="1">Uncharacterized beta-barrel protein YwiB (DUF1934 family)</fullName>
    </submittedName>
</protein>
<gene>
    <name evidence="1" type="ORF">F4694_002837</name>
</gene>
<dbReference type="EMBL" id="JACCBX010000005">
    <property type="protein sequence ID" value="NYE06062.1"/>
    <property type="molecule type" value="Genomic_DNA"/>
</dbReference>